<dbReference type="RefSeq" id="WP_105041788.1">
    <property type="nucleotide sequence ID" value="NZ_MQWA01000001.1"/>
</dbReference>
<accession>A0A2S7TX27</accession>
<comment type="caution">
    <text evidence="1">The sequence shown here is derived from an EMBL/GenBank/DDBJ whole genome shotgun (WGS) entry which is preliminary data.</text>
</comment>
<dbReference type="Proteomes" id="UP000239907">
    <property type="component" value="Unassembled WGS sequence"/>
</dbReference>
<dbReference type="AlphaFoldDB" id="A0A2S7TX27"/>
<protein>
    <submittedName>
        <fullName evidence="1">Uncharacterized protein</fullName>
    </submittedName>
</protein>
<proteinExistence type="predicted"/>
<evidence type="ECO:0000313" key="2">
    <source>
        <dbReference type="Proteomes" id="UP000239907"/>
    </source>
</evidence>
<organism evidence="1 2">
    <name type="scientific">Rubritalea profundi</name>
    <dbReference type="NCBI Taxonomy" id="1658618"/>
    <lineage>
        <taxon>Bacteria</taxon>
        <taxon>Pseudomonadati</taxon>
        <taxon>Verrucomicrobiota</taxon>
        <taxon>Verrucomicrobiia</taxon>
        <taxon>Verrucomicrobiales</taxon>
        <taxon>Rubritaleaceae</taxon>
        <taxon>Rubritalea</taxon>
    </lineage>
</organism>
<sequence length="105" mass="12242">MFTQLTRDQQVLVQQGQIKKGMDKKAVYLAWGDPSRSSKGADNGTSFEKWYYYLYSPTYSGGFFGGYGHRGYYGTSITRTNDYTRELESKVEFRKGRVYNWENAR</sequence>
<keyword evidence="2" id="KW-1185">Reference proteome</keyword>
<gene>
    <name evidence="1" type="ORF">BSZ32_01550</name>
</gene>
<evidence type="ECO:0000313" key="1">
    <source>
        <dbReference type="EMBL" id="PQJ27306.1"/>
    </source>
</evidence>
<name>A0A2S7TX27_9BACT</name>
<dbReference type="OrthoDB" id="193216at2"/>
<reference evidence="1 2" key="1">
    <citation type="submission" date="2016-12" db="EMBL/GenBank/DDBJ databases">
        <title>Study of bacterial adaptation to deep sea.</title>
        <authorList>
            <person name="Song J."/>
            <person name="Yoshizawa S."/>
            <person name="Kogure K."/>
        </authorList>
    </citation>
    <scope>NUCLEOTIDE SEQUENCE [LARGE SCALE GENOMIC DNA]</scope>
    <source>
        <strain evidence="1 2">SAORIC-165</strain>
    </source>
</reference>
<dbReference type="EMBL" id="MQWA01000001">
    <property type="protein sequence ID" value="PQJ27306.1"/>
    <property type="molecule type" value="Genomic_DNA"/>
</dbReference>